<feature type="transmembrane region" description="Helical" evidence="11">
    <location>
        <begin position="168"/>
        <end position="190"/>
    </location>
</feature>
<keyword evidence="3 10" id="KW-0812">Transmembrane</keyword>
<dbReference type="EMBL" id="CALNXI010000644">
    <property type="protein sequence ID" value="CAH3030612.1"/>
    <property type="molecule type" value="Genomic_DNA"/>
</dbReference>
<feature type="transmembrane region" description="Helical" evidence="11">
    <location>
        <begin position="137"/>
        <end position="162"/>
    </location>
</feature>
<dbReference type="InterPro" id="IPR000276">
    <property type="entry name" value="GPCR_Rhodpsn"/>
</dbReference>
<dbReference type="CDD" id="cd00637">
    <property type="entry name" value="7tm_classA_rhodopsin-like"/>
    <property type="match status" value="1"/>
</dbReference>
<keyword evidence="4 11" id="KW-1133">Transmembrane helix</keyword>
<sequence length="332" mass="36975">MKNISTTSGVNNSASSNTLNVPFQIQDIAACSLVVFKAVSIVAGNSLLIILFGLKKKLRKKSLFLIVNMAIADVLLGAVTLPLKIYLRISRTSNIFAFVSYYLFSLASLISAVFVSCERFYAICRPLKHRTLSSTTYRTAIVVVWVLAVLSSTALTLLAKLISLKTAQTAACSFPVISLFVVCACNINIFRKGQRWDTSYEQHNRFSQKQRLTKTLQIVSTVAILTWIPLVVFRLVTVLKGTIQREFLFYDIVLILNVSSSALNPFIYAFRIPEFRKSLRLCCLKSRAGMKRGGREGKDIMATSVTRVQKTLSTIDCYSQGGYTLNVMDTKL</sequence>
<keyword evidence="9 10" id="KW-0807">Transducer</keyword>
<reference evidence="13 14" key="1">
    <citation type="submission" date="2022-05" db="EMBL/GenBank/DDBJ databases">
        <authorList>
            <consortium name="Genoscope - CEA"/>
            <person name="William W."/>
        </authorList>
    </citation>
    <scope>NUCLEOTIDE SEQUENCE [LARGE SCALE GENOMIC DNA]</scope>
</reference>
<dbReference type="SMART" id="SM01381">
    <property type="entry name" value="7TM_GPCR_Srsx"/>
    <property type="match status" value="1"/>
</dbReference>
<protein>
    <recommendedName>
        <fullName evidence="12">G-protein coupled receptors family 1 profile domain-containing protein</fullName>
    </recommendedName>
</protein>
<keyword evidence="14" id="KW-1185">Reference proteome</keyword>
<dbReference type="Proteomes" id="UP001159427">
    <property type="component" value="Unassembled WGS sequence"/>
</dbReference>
<gene>
    <name evidence="13" type="ORF">PEVE_00038253</name>
</gene>
<comment type="subcellular location">
    <subcellularLocation>
        <location evidence="1">Cell membrane</location>
        <topology evidence="1">Multi-pass membrane protein</topology>
    </subcellularLocation>
</comment>
<dbReference type="PROSITE" id="PS00237">
    <property type="entry name" value="G_PROTEIN_RECEP_F1_1"/>
    <property type="match status" value="1"/>
</dbReference>
<feature type="domain" description="G-protein coupled receptors family 1 profile" evidence="12">
    <location>
        <begin position="44"/>
        <end position="268"/>
    </location>
</feature>
<evidence type="ECO:0000256" key="9">
    <source>
        <dbReference type="ARBA" id="ARBA00023224"/>
    </source>
</evidence>
<dbReference type="PANTHER" id="PTHR24246">
    <property type="entry name" value="OLFACTORY RECEPTOR AND ADENOSINE RECEPTOR"/>
    <property type="match status" value="1"/>
</dbReference>
<dbReference type="PROSITE" id="PS50262">
    <property type="entry name" value="G_PROTEIN_RECEP_F1_2"/>
    <property type="match status" value="1"/>
</dbReference>
<evidence type="ECO:0000256" key="10">
    <source>
        <dbReference type="RuleBase" id="RU000688"/>
    </source>
</evidence>
<comment type="similarity">
    <text evidence="10">Belongs to the G-protein coupled receptor 1 family.</text>
</comment>
<evidence type="ECO:0000256" key="5">
    <source>
        <dbReference type="ARBA" id="ARBA00023040"/>
    </source>
</evidence>
<evidence type="ECO:0000256" key="4">
    <source>
        <dbReference type="ARBA" id="ARBA00022989"/>
    </source>
</evidence>
<dbReference type="Gene3D" id="1.20.1070.10">
    <property type="entry name" value="Rhodopsin 7-helix transmembrane proteins"/>
    <property type="match status" value="1"/>
</dbReference>
<proteinExistence type="inferred from homology"/>
<evidence type="ECO:0000256" key="7">
    <source>
        <dbReference type="ARBA" id="ARBA00023170"/>
    </source>
</evidence>
<evidence type="ECO:0000313" key="14">
    <source>
        <dbReference type="Proteomes" id="UP001159427"/>
    </source>
</evidence>
<keyword evidence="2" id="KW-1003">Cell membrane</keyword>
<comment type="caution">
    <text evidence="13">The sequence shown here is derived from an EMBL/GenBank/DDBJ whole genome shotgun (WGS) entry which is preliminary data.</text>
</comment>
<keyword evidence="7 10" id="KW-0675">Receptor</keyword>
<evidence type="ECO:0000313" key="13">
    <source>
        <dbReference type="EMBL" id="CAH3030612.1"/>
    </source>
</evidence>
<dbReference type="InterPro" id="IPR017452">
    <property type="entry name" value="GPCR_Rhodpsn_7TM"/>
</dbReference>
<keyword evidence="6 11" id="KW-0472">Membrane</keyword>
<feature type="transmembrane region" description="Helical" evidence="11">
    <location>
        <begin position="215"/>
        <end position="236"/>
    </location>
</feature>
<feature type="transmembrane region" description="Helical" evidence="11">
    <location>
        <begin position="248"/>
        <end position="270"/>
    </location>
</feature>
<evidence type="ECO:0000256" key="6">
    <source>
        <dbReference type="ARBA" id="ARBA00023136"/>
    </source>
</evidence>
<evidence type="ECO:0000259" key="12">
    <source>
        <dbReference type="PROSITE" id="PS50262"/>
    </source>
</evidence>
<accession>A0ABN8MST1</accession>
<feature type="transmembrane region" description="Helical" evidence="11">
    <location>
        <begin position="95"/>
        <end position="116"/>
    </location>
</feature>
<evidence type="ECO:0000256" key="1">
    <source>
        <dbReference type="ARBA" id="ARBA00004651"/>
    </source>
</evidence>
<name>A0ABN8MST1_9CNID</name>
<organism evidence="13 14">
    <name type="scientific">Porites evermanni</name>
    <dbReference type="NCBI Taxonomy" id="104178"/>
    <lineage>
        <taxon>Eukaryota</taxon>
        <taxon>Metazoa</taxon>
        <taxon>Cnidaria</taxon>
        <taxon>Anthozoa</taxon>
        <taxon>Hexacorallia</taxon>
        <taxon>Scleractinia</taxon>
        <taxon>Fungiina</taxon>
        <taxon>Poritidae</taxon>
        <taxon>Porites</taxon>
    </lineage>
</organism>
<keyword evidence="5 10" id="KW-0297">G-protein coupled receptor</keyword>
<feature type="transmembrane region" description="Helical" evidence="11">
    <location>
        <begin position="25"/>
        <end position="51"/>
    </location>
</feature>
<keyword evidence="8" id="KW-0325">Glycoprotein</keyword>
<evidence type="ECO:0000256" key="11">
    <source>
        <dbReference type="SAM" id="Phobius"/>
    </source>
</evidence>
<feature type="transmembrane region" description="Helical" evidence="11">
    <location>
        <begin position="63"/>
        <end position="83"/>
    </location>
</feature>
<dbReference type="Pfam" id="PF00001">
    <property type="entry name" value="7tm_1"/>
    <property type="match status" value="2"/>
</dbReference>
<dbReference type="SUPFAM" id="SSF81321">
    <property type="entry name" value="Family A G protein-coupled receptor-like"/>
    <property type="match status" value="1"/>
</dbReference>
<evidence type="ECO:0000256" key="8">
    <source>
        <dbReference type="ARBA" id="ARBA00023180"/>
    </source>
</evidence>
<evidence type="ECO:0000256" key="3">
    <source>
        <dbReference type="ARBA" id="ARBA00022692"/>
    </source>
</evidence>
<evidence type="ECO:0000256" key="2">
    <source>
        <dbReference type="ARBA" id="ARBA00022475"/>
    </source>
</evidence>
<dbReference type="PRINTS" id="PR00237">
    <property type="entry name" value="GPCRRHODOPSN"/>
</dbReference>
<dbReference type="PANTHER" id="PTHR24246:SF27">
    <property type="entry name" value="ADENOSINE RECEPTOR, ISOFORM A"/>
    <property type="match status" value="1"/>
</dbReference>